<evidence type="ECO:0000313" key="14">
    <source>
        <dbReference type="Proteomes" id="UP000533598"/>
    </source>
</evidence>
<dbReference type="PROSITE" id="PS51257">
    <property type="entry name" value="PROKAR_LIPOPROTEIN"/>
    <property type="match status" value="1"/>
</dbReference>
<evidence type="ECO:0000256" key="7">
    <source>
        <dbReference type="ARBA" id="ARBA00022777"/>
    </source>
</evidence>
<dbReference type="EC" id="2.7.13.3" evidence="3"/>
<dbReference type="InterPro" id="IPR036097">
    <property type="entry name" value="HisK_dim/P_sf"/>
</dbReference>
<evidence type="ECO:0000256" key="5">
    <source>
        <dbReference type="ARBA" id="ARBA00022679"/>
    </source>
</evidence>
<evidence type="ECO:0000256" key="1">
    <source>
        <dbReference type="ARBA" id="ARBA00000085"/>
    </source>
</evidence>
<evidence type="ECO:0000256" key="8">
    <source>
        <dbReference type="ARBA" id="ARBA00022989"/>
    </source>
</evidence>
<dbReference type="InterPro" id="IPR050736">
    <property type="entry name" value="Sensor_HK_Regulatory"/>
</dbReference>
<keyword evidence="4" id="KW-0597">Phosphoprotein</keyword>
<dbReference type="Gene3D" id="1.10.287.130">
    <property type="match status" value="1"/>
</dbReference>
<feature type="domain" description="HAMP" evidence="12">
    <location>
        <begin position="313"/>
        <end position="365"/>
    </location>
</feature>
<dbReference type="InterPro" id="IPR036890">
    <property type="entry name" value="HATPase_C_sf"/>
</dbReference>
<evidence type="ECO:0000259" key="11">
    <source>
        <dbReference type="PROSITE" id="PS50109"/>
    </source>
</evidence>
<dbReference type="GO" id="GO:0000155">
    <property type="term" value="F:phosphorelay sensor kinase activity"/>
    <property type="evidence" value="ECO:0007669"/>
    <property type="project" value="InterPro"/>
</dbReference>
<reference evidence="13 14" key="1">
    <citation type="submission" date="2020-08" db="EMBL/GenBank/DDBJ databases">
        <title>Sequencing the genomes of 1000 actinobacteria strains.</title>
        <authorList>
            <person name="Klenk H.-P."/>
        </authorList>
    </citation>
    <scope>NUCLEOTIDE SEQUENCE [LARGE SCALE GENOMIC DNA]</scope>
    <source>
        <strain evidence="13 14">DSM 44230</strain>
    </source>
</reference>
<dbReference type="EMBL" id="JACHMH010000001">
    <property type="protein sequence ID" value="MBB4680553.1"/>
    <property type="molecule type" value="Genomic_DNA"/>
</dbReference>
<feature type="domain" description="Histidine kinase" evidence="11">
    <location>
        <begin position="373"/>
        <end position="587"/>
    </location>
</feature>
<dbReference type="PROSITE" id="PS50109">
    <property type="entry name" value="HIS_KIN"/>
    <property type="match status" value="1"/>
</dbReference>
<dbReference type="SUPFAM" id="SSF55874">
    <property type="entry name" value="ATPase domain of HSP90 chaperone/DNA topoisomerase II/histidine kinase"/>
    <property type="match status" value="1"/>
</dbReference>
<keyword evidence="9" id="KW-0902">Two-component regulatory system</keyword>
<dbReference type="InterPro" id="IPR003661">
    <property type="entry name" value="HisK_dim/P_dom"/>
</dbReference>
<dbReference type="Gene3D" id="6.10.340.10">
    <property type="match status" value="1"/>
</dbReference>
<accession>A0A7W7CIU4</accession>
<dbReference type="SMART" id="SM00387">
    <property type="entry name" value="HATPase_c"/>
    <property type="match status" value="1"/>
</dbReference>
<dbReference type="InterPro" id="IPR004358">
    <property type="entry name" value="Sig_transdc_His_kin-like_C"/>
</dbReference>
<dbReference type="GO" id="GO:0005886">
    <property type="term" value="C:plasma membrane"/>
    <property type="evidence" value="ECO:0007669"/>
    <property type="project" value="UniProtKB-SubCell"/>
</dbReference>
<dbReference type="InterPro" id="IPR003594">
    <property type="entry name" value="HATPase_dom"/>
</dbReference>
<dbReference type="FunFam" id="3.30.565.10:FF:000006">
    <property type="entry name" value="Sensor histidine kinase WalK"/>
    <property type="match status" value="1"/>
</dbReference>
<evidence type="ECO:0000256" key="3">
    <source>
        <dbReference type="ARBA" id="ARBA00012438"/>
    </source>
</evidence>
<dbReference type="SUPFAM" id="SSF158472">
    <property type="entry name" value="HAMP domain-like"/>
    <property type="match status" value="1"/>
</dbReference>
<dbReference type="PANTHER" id="PTHR43711:SF1">
    <property type="entry name" value="HISTIDINE KINASE 1"/>
    <property type="match status" value="1"/>
</dbReference>
<gene>
    <name evidence="13" type="ORF">HNR67_006671</name>
</gene>
<dbReference type="PROSITE" id="PS50885">
    <property type="entry name" value="HAMP"/>
    <property type="match status" value="1"/>
</dbReference>
<dbReference type="InterPro" id="IPR003660">
    <property type="entry name" value="HAMP_dom"/>
</dbReference>
<dbReference type="Pfam" id="PF02518">
    <property type="entry name" value="HATPase_c"/>
    <property type="match status" value="1"/>
</dbReference>
<evidence type="ECO:0000256" key="10">
    <source>
        <dbReference type="SAM" id="Phobius"/>
    </source>
</evidence>
<dbReference type="PANTHER" id="PTHR43711">
    <property type="entry name" value="TWO-COMPONENT HISTIDINE KINASE"/>
    <property type="match status" value="1"/>
</dbReference>
<dbReference type="AlphaFoldDB" id="A0A7W7CIU4"/>
<dbReference type="CDD" id="cd06225">
    <property type="entry name" value="HAMP"/>
    <property type="match status" value="1"/>
</dbReference>
<evidence type="ECO:0000256" key="2">
    <source>
        <dbReference type="ARBA" id="ARBA00004236"/>
    </source>
</evidence>
<organism evidence="13 14">
    <name type="scientific">Crossiella cryophila</name>
    <dbReference type="NCBI Taxonomy" id="43355"/>
    <lineage>
        <taxon>Bacteria</taxon>
        <taxon>Bacillati</taxon>
        <taxon>Actinomycetota</taxon>
        <taxon>Actinomycetes</taxon>
        <taxon>Pseudonocardiales</taxon>
        <taxon>Pseudonocardiaceae</taxon>
        <taxon>Crossiella</taxon>
    </lineage>
</organism>
<evidence type="ECO:0000313" key="13">
    <source>
        <dbReference type="EMBL" id="MBB4680553.1"/>
    </source>
</evidence>
<protein>
    <recommendedName>
        <fullName evidence="3">histidine kinase</fullName>
        <ecNumber evidence="3">2.7.13.3</ecNumber>
    </recommendedName>
</protein>
<keyword evidence="8 10" id="KW-1133">Transmembrane helix</keyword>
<dbReference type="RefSeq" id="WP_185006457.1">
    <property type="nucleotide sequence ID" value="NZ_BAAAUI010000005.1"/>
</dbReference>
<name>A0A7W7CIU4_9PSEU</name>
<dbReference type="Pfam" id="PF00512">
    <property type="entry name" value="HisKA"/>
    <property type="match status" value="1"/>
</dbReference>
<comment type="catalytic activity">
    <reaction evidence="1">
        <text>ATP + protein L-histidine = ADP + protein N-phospho-L-histidine.</text>
        <dbReference type="EC" id="2.7.13.3"/>
    </reaction>
</comment>
<keyword evidence="10" id="KW-0472">Membrane</keyword>
<proteinExistence type="predicted"/>
<keyword evidence="6 10" id="KW-0812">Transmembrane</keyword>
<dbReference type="SMART" id="SM00388">
    <property type="entry name" value="HisKA"/>
    <property type="match status" value="1"/>
</dbReference>
<dbReference type="SUPFAM" id="SSF47384">
    <property type="entry name" value="Homodimeric domain of signal transducing histidine kinase"/>
    <property type="match status" value="1"/>
</dbReference>
<evidence type="ECO:0000256" key="6">
    <source>
        <dbReference type="ARBA" id="ARBA00022692"/>
    </source>
</evidence>
<dbReference type="CDD" id="cd00082">
    <property type="entry name" value="HisKA"/>
    <property type="match status" value="1"/>
</dbReference>
<dbReference type="PRINTS" id="PR00344">
    <property type="entry name" value="BCTRLSENSOR"/>
</dbReference>
<keyword evidence="7 13" id="KW-0418">Kinase</keyword>
<evidence type="ECO:0000256" key="4">
    <source>
        <dbReference type="ARBA" id="ARBA00022553"/>
    </source>
</evidence>
<evidence type="ECO:0000256" key="9">
    <source>
        <dbReference type="ARBA" id="ARBA00023012"/>
    </source>
</evidence>
<comment type="subcellular location">
    <subcellularLocation>
        <location evidence="2">Cell membrane</location>
    </subcellularLocation>
</comment>
<keyword evidence="14" id="KW-1185">Reference proteome</keyword>
<dbReference type="CDD" id="cd00075">
    <property type="entry name" value="HATPase"/>
    <property type="match status" value="1"/>
</dbReference>
<sequence>MPESTRSVPLRHRMFVRLLAATVLVGACTVAVTAWLAANSTSRAIRAEQGQTLAEDTTIYQSLLGYAATHPRWDEVGSLVTGLAGGTGRRIALTTRDRTVIVDSAPGTPLPAKAASTVDPMELNPALTSEGALDGIDPRAVGPFRLSAAEREHSANRAREVVDCLRRNGSRSAVEVLNNDRSVAANYYTDTENPCGAAELRVPSATEKTALAELSGRVEGCLRERGALPVRLELGEDGEIVVPEDRNDEDELLTCLAESRRHQLVTSIAPSALLFVAEPPGAAGLTAAGTWPLVLAGGLVLLVMVGVSAYLATRLLRPVHALAATAERMRDGDTSARVQVKDAGEIGRLSVVFNELSAHLEQAERQRRDMIGDISHELRSPLTTLRGWLEAAADGQRPMEPDLVNVLLTETLTLQQLIDDLQDLALAESGQLRLHPQRLPVAETLLSVAMANQAQAAELGLTVAVDAAETLTVQADPVRLRQAVANLVSNALRHTARGGRVTLSARSDGSDVLITVADNGSGIDPEELPLVFDRFWRAEKSRSRRTGGSGLGLVIVRRLTEAQGGEVTATSTLGQGSAFTLRLPAAASGSGTSAAPPATP</sequence>
<dbReference type="Proteomes" id="UP000533598">
    <property type="component" value="Unassembled WGS sequence"/>
</dbReference>
<keyword evidence="5 13" id="KW-0808">Transferase</keyword>
<dbReference type="Gene3D" id="3.30.565.10">
    <property type="entry name" value="Histidine kinase-like ATPase, C-terminal domain"/>
    <property type="match status" value="1"/>
</dbReference>
<dbReference type="Pfam" id="PF00672">
    <property type="entry name" value="HAMP"/>
    <property type="match status" value="1"/>
</dbReference>
<feature type="transmembrane region" description="Helical" evidence="10">
    <location>
        <begin position="291"/>
        <end position="312"/>
    </location>
</feature>
<dbReference type="InterPro" id="IPR005467">
    <property type="entry name" value="His_kinase_dom"/>
</dbReference>
<comment type="caution">
    <text evidence="13">The sequence shown here is derived from an EMBL/GenBank/DDBJ whole genome shotgun (WGS) entry which is preliminary data.</text>
</comment>
<dbReference type="SMART" id="SM00304">
    <property type="entry name" value="HAMP"/>
    <property type="match status" value="1"/>
</dbReference>
<evidence type="ECO:0000259" key="12">
    <source>
        <dbReference type="PROSITE" id="PS50885"/>
    </source>
</evidence>